<keyword evidence="3" id="KW-1185">Reference proteome</keyword>
<evidence type="ECO:0000313" key="2">
    <source>
        <dbReference type="EMBL" id="MBB3150056.1"/>
    </source>
</evidence>
<protein>
    <recommendedName>
        <fullName evidence="1">Sin domain-containing protein</fullName>
    </recommendedName>
</protein>
<dbReference type="InterPro" id="IPR010981">
    <property type="entry name" value="SinR/SinI_dimer_dom"/>
</dbReference>
<dbReference type="PROSITE" id="PS51500">
    <property type="entry name" value="SIN"/>
    <property type="match status" value="1"/>
</dbReference>
<feature type="domain" description="Sin" evidence="1">
    <location>
        <begin position="3"/>
        <end position="41"/>
    </location>
</feature>
<dbReference type="RefSeq" id="WP_183557334.1">
    <property type="nucleotide sequence ID" value="NZ_CBCSLB010000001.1"/>
</dbReference>
<dbReference type="GO" id="GO:0046983">
    <property type="term" value="F:protein dimerization activity"/>
    <property type="evidence" value="ECO:0007669"/>
    <property type="project" value="InterPro"/>
</dbReference>
<evidence type="ECO:0000313" key="3">
    <source>
        <dbReference type="Proteomes" id="UP000518605"/>
    </source>
</evidence>
<dbReference type="Proteomes" id="UP000518605">
    <property type="component" value="Unassembled WGS sequence"/>
</dbReference>
<reference evidence="2 3" key="1">
    <citation type="submission" date="2020-08" db="EMBL/GenBank/DDBJ databases">
        <title>Genomic Encyclopedia of Type Strains, Phase III (KMG-III): the genomes of soil and plant-associated and newly described type strains.</title>
        <authorList>
            <person name="Whitman W."/>
        </authorList>
    </citation>
    <scope>NUCLEOTIDE SEQUENCE [LARGE SCALE GENOMIC DNA]</scope>
    <source>
        <strain evidence="2 3">CECT 8234</strain>
    </source>
</reference>
<gene>
    <name evidence="2" type="ORF">FHS16_000088</name>
</gene>
<dbReference type="InterPro" id="IPR036281">
    <property type="entry name" value="SinR/SinI_dimer_dom_sf"/>
</dbReference>
<name>A0A7W5G7Y5_9BACL</name>
<sequence>MALVKSDHNHDLDTEWVALIMKARALGYSREDVQKAILVLKESSKDDIQDTAV</sequence>
<evidence type="ECO:0000259" key="1">
    <source>
        <dbReference type="PROSITE" id="PS51500"/>
    </source>
</evidence>
<dbReference type="AlphaFoldDB" id="A0A7W5G7Y5"/>
<organism evidence="2 3">
    <name type="scientific">Paenibacillus endophyticus</name>
    <dbReference type="NCBI Taxonomy" id="1294268"/>
    <lineage>
        <taxon>Bacteria</taxon>
        <taxon>Bacillati</taxon>
        <taxon>Bacillota</taxon>
        <taxon>Bacilli</taxon>
        <taxon>Bacillales</taxon>
        <taxon>Paenibacillaceae</taxon>
        <taxon>Paenibacillus</taxon>
    </lineage>
</organism>
<dbReference type="GO" id="GO:0006355">
    <property type="term" value="P:regulation of DNA-templated transcription"/>
    <property type="evidence" value="ECO:0007669"/>
    <property type="project" value="InterPro"/>
</dbReference>
<comment type="caution">
    <text evidence="2">The sequence shown here is derived from an EMBL/GenBank/DDBJ whole genome shotgun (WGS) entry which is preliminary data.</text>
</comment>
<dbReference type="SUPFAM" id="SSF47406">
    <property type="entry name" value="SinR repressor dimerisation domain-like"/>
    <property type="match status" value="1"/>
</dbReference>
<proteinExistence type="predicted"/>
<dbReference type="EMBL" id="JACHXW010000001">
    <property type="protein sequence ID" value="MBB3150056.1"/>
    <property type="molecule type" value="Genomic_DNA"/>
</dbReference>
<accession>A0A7W5G7Y5</accession>